<sequence>MQPPIHKASPFIPLTRGRSAYLTRRYSERKEAAEQLAAGVKLTAI</sequence>
<reference evidence="1 2" key="1">
    <citation type="journal article" date="2013" name="Genome Announc.">
        <title>Genome sequences for three denitrifying bacterial strains isolated from a uranium- and nitrate-contaminated subsurface environment.</title>
        <authorList>
            <person name="Venkatramanan R."/>
            <person name="Prakash O."/>
            <person name="Woyke T."/>
            <person name="Chain P."/>
            <person name="Goodwin L.A."/>
            <person name="Watson D."/>
            <person name="Brooks S."/>
            <person name="Kostka J.E."/>
            <person name="Green S.J."/>
        </authorList>
    </citation>
    <scope>NUCLEOTIDE SEQUENCE [LARGE SCALE GENOMIC DNA]</scope>
    <source>
        <strain evidence="1 2">1NES1</strain>
    </source>
</reference>
<dbReference type="EMBL" id="CP005587">
    <property type="protein sequence ID" value="AGK59726.1"/>
    <property type="molecule type" value="Genomic_DNA"/>
</dbReference>
<dbReference type="RefSeq" id="WP_015599741.1">
    <property type="nucleotide sequence ID" value="NC_021172.1"/>
</dbReference>
<dbReference type="AlphaFoldDB" id="N0BH07"/>
<proteinExistence type="predicted"/>
<accession>N0BH07</accession>
<evidence type="ECO:0000313" key="1">
    <source>
        <dbReference type="EMBL" id="AGK59726.1"/>
    </source>
</evidence>
<protein>
    <submittedName>
        <fullName evidence="1">Uncharacterized protein</fullName>
    </submittedName>
</protein>
<dbReference type="STRING" id="670307.HYPDE_40288"/>
<keyword evidence="2" id="KW-1185">Reference proteome</keyword>
<dbReference type="HOGENOM" id="CLU_3200795_0_0_5"/>
<dbReference type="Proteomes" id="UP000005952">
    <property type="component" value="Chromosome"/>
</dbReference>
<evidence type="ECO:0000313" key="2">
    <source>
        <dbReference type="Proteomes" id="UP000005952"/>
    </source>
</evidence>
<dbReference type="KEGG" id="hdt:HYPDE_40288"/>
<gene>
    <name evidence="1" type="ORF">HYPDE_40288</name>
</gene>
<organism evidence="1 2">
    <name type="scientific">Hyphomicrobium denitrificans 1NES1</name>
    <dbReference type="NCBI Taxonomy" id="670307"/>
    <lineage>
        <taxon>Bacteria</taxon>
        <taxon>Pseudomonadati</taxon>
        <taxon>Pseudomonadota</taxon>
        <taxon>Alphaproteobacteria</taxon>
        <taxon>Hyphomicrobiales</taxon>
        <taxon>Hyphomicrobiaceae</taxon>
        <taxon>Hyphomicrobium</taxon>
    </lineage>
</organism>
<name>N0BH07_9HYPH</name>